<keyword evidence="7" id="KW-1185">Reference proteome</keyword>
<evidence type="ECO:0000256" key="1">
    <source>
        <dbReference type="ARBA" id="ARBA00004123"/>
    </source>
</evidence>
<dbReference type="AlphaFoldDB" id="A0A086J4L8"/>
<dbReference type="InterPro" id="IPR009723">
    <property type="entry name" value="Pop1_N"/>
</dbReference>
<evidence type="ECO:0000313" key="7">
    <source>
        <dbReference type="Proteomes" id="UP000054524"/>
    </source>
</evidence>
<comment type="caution">
    <text evidence="6">The sequence shown here is derived from an EMBL/GenBank/DDBJ whole genome shotgun (WGS) entry which is preliminary data.</text>
</comment>
<keyword evidence="3" id="KW-0539">Nucleus</keyword>
<dbReference type="Pfam" id="PF08170">
    <property type="entry name" value="POPLD"/>
    <property type="match status" value="1"/>
</dbReference>
<dbReference type="Pfam" id="PF06978">
    <property type="entry name" value="POP1_N"/>
    <property type="match status" value="2"/>
</dbReference>
<protein>
    <recommendedName>
        <fullName evidence="8">Pop1 N-terminal domain-containing protein</fullName>
    </recommendedName>
</protein>
<dbReference type="RefSeq" id="XP_052905641.1">
    <property type="nucleotide sequence ID" value="XM_053047816.1"/>
</dbReference>
<reference evidence="6 7" key="1">
    <citation type="journal article" date="2014" name="Genome Announc.">
        <title>Genome Sequence of the Microsporidian Species Nematocida sp1 Strain ERTm6 (ATCC PRA-372).</title>
        <authorList>
            <person name="Bakowski M.A."/>
            <person name="Priest M."/>
            <person name="Young S."/>
            <person name="Cuomo C.A."/>
            <person name="Troemel E.R."/>
        </authorList>
    </citation>
    <scope>NUCLEOTIDE SEQUENCE [LARGE SCALE GENOMIC DNA]</scope>
    <source>
        <strain evidence="6 7">ERTm6</strain>
    </source>
</reference>
<dbReference type="PANTHER" id="PTHR22731">
    <property type="entry name" value="RIBONUCLEASES P/MRP PROTEIN SUBUNIT POP1"/>
    <property type="match status" value="1"/>
</dbReference>
<dbReference type="Proteomes" id="UP000054524">
    <property type="component" value="Unassembled WGS sequence"/>
</dbReference>
<accession>A0A086J4L8</accession>
<comment type="subcellular location">
    <subcellularLocation>
        <location evidence="1">Nucleus</location>
    </subcellularLocation>
</comment>
<evidence type="ECO:0008006" key="8">
    <source>
        <dbReference type="Google" id="ProtNLM"/>
    </source>
</evidence>
<keyword evidence="2" id="KW-0819">tRNA processing</keyword>
<dbReference type="HOGENOM" id="CLU_036209_0_0_1"/>
<sequence>MASEIYSIEYANARASEIKEIEKSICATKKNKMLFQIIPFHKRRRTASFDERRLPKECRRRARSKRRQIKQSVKDQKTLLKAHTWYAKRFEMYKRGSMFVPFKRHSKSEGFIAKAYKTRGVLCDISYNRVFTGETSLSTCCAFDADYNRGIVWSATALSSNAETKGAGASMQGKSIVISESQEWVEDSVRSFTEIEGLSIFEVFGKQTLFANSEFFNCVKVEDLLCTDSLSYVCMRIENKSYVLVARKHCMALLQKAVVSGIVPCSILELRRIATETEKVVYPYDIPQTATGKAFLAHLSSLEEERQSRKPKGKKDVIFRPLYEKELGSQKMYLFTAKKGSFSAKSPVVQSDAADDFIMQGSEEVIGEVGRSSFSFAKGRTTGLIYIDKEACITGSLFVRNLKNNIFRKVECAAAEADAIL</sequence>
<evidence type="ECO:0000259" key="5">
    <source>
        <dbReference type="Pfam" id="PF08170"/>
    </source>
</evidence>
<feature type="domain" description="Pop1 N-terminal" evidence="4">
    <location>
        <begin position="10"/>
        <end position="66"/>
    </location>
</feature>
<feature type="domain" description="Pop1 N-terminal" evidence="4">
    <location>
        <begin position="71"/>
        <end position="131"/>
    </location>
</feature>
<dbReference type="GO" id="GO:0001682">
    <property type="term" value="P:tRNA 5'-leader removal"/>
    <property type="evidence" value="ECO:0007669"/>
    <property type="project" value="InterPro"/>
</dbReference>
<gene>
    <name evidence="6" type="ORF">NESG_00161</name>
</gene>
<evidence type="ECO:0000259" key="4">
    <source>
        <dbReference type="Pfam" id="PF06978"/>
    </source>
</evidence>
<dbReference type="InterPro" id="IPR012590">
    <property type="entry name" value="POPLD_dom"/>
</dbReference>
<evidence type="ECO:0000313" key="6">
    <source>
        <dbReference type="EMBL" id="KFG27086.1"/>
    </source>
</evidence>
<organism evidence="6 7">
    <name type="scientific">Nematocida ausubeli (strain ATCC PRA-371 / ERTm2)</name>
    <name type="common">Nematode killer fungus</name>
    <dbReference type="NCBI Taxonomy" id="1913371"/>
    <lineage>
        <taxon>Eukaryota</taxon>
        <taxon>Fungi</taxon>
        <taxon>Fungi incertae sedis</taxon>
        <taxon>Microsporidia</taxon>
        <taxon>Nematocida</taxon>
    </lineage>
</organism>
<proteinExistence type="predicted"/>
<name>A0A086J4L8_NEMA1</name>
<dbReference type="InterPro" id="IPR039182">
    <property type="entry name" value="Pop1"/>
</dbReference>
<dbReference type="PANTHER" id="PTHR22731:SF3">
    <property type="entry name" value="RIBONUCLEASES P_MRP PROTEIN SUBUNIT POP1"/>
    <property type="match status" value="1"/>
</dbReference>
<dbReference type="GeneID" id="77675134"/>
<dbReference type="EMBL" id="AKIJ01000001">
    <property type="protein sequence ID" value="KFG27086.1"/>
    <property type="molecule type" value="Genomic_DNA"/>
</dbReference>
<evidence type="ECO:0000256" key="2">
    <source>
        <dbReference type="ARBA" id="ARBA00022694"/>
    </source>
</evidence>
<dbReference type="GO" id="GO:0000172">
    <property type="term" value="C:ribonuclease MRP complex"/>
    <property type="evidence" value="ECO:0007669"/>
    <property type="project" value="InterPro"/>
</dbReference>
<dbReference type="GO" id="GO:0005655">
    <property type="term" value="C:nucleolar ribonuclease P complex"/>
    <property type="evidence" value="ECO:0007669"/>
    <property type="project" value="InterPro"/>
</dbReference>
<feature type="domain" description="POPLD" evidence="5">
    <location>
        <begin position="243"/>
        <end position="315"/>
    </location>
</feature>
<dbReference type="OrthoDB" id="442863at2759"/>
<evidence type="ECO:0000256" key="3">
    <source>
        <dbReference type="ARBA" id="ARBA00023242"/>
    </source>
</evidence>